<comment type="caution">
    <text evidence="2">The sequence shown here is derived from an EMBL/GenBank/DDBJ whole genome shotgun (WGS) entry which is preliminary data.</text>
</comment>
<organism evidence="2 3">
    <name type="scientific">Streptomyces cylindrosporus</name>
    <dbReference type="NCBI Taxonomy" id="2927583"/>
    <lineage>
        <taxon>Bacteria</taxon>
        <taxon>Bacillati</taxon>
        <taxon>Actinomycetota</taxon>
        <taxon>Actinomycetes</taxon>
        <taxon>Kitasatosporales</taxon>
        <taxon>Streptomycetaceae</taxon>
        <taxon>Streptomyces</taxon>
    </lineage>
</organism>
<dbReference type="PIRSF" id="PIRSF006487">
    <property type="entry name" value="GcvT"/>
    <property type="match status" value="1"/>
</dbReference>
<dbReference type="Pfam" id="PF01571">
    <property type="entry name" value="GCV_T"/>
    <property type="match status" value="1"/>
</dbReference>
<evidence type="ECO:0000313" key="3">
    <source>
        <dbReference type="Proteomes" id="UP001165269"/>
    </source>
</evidence>
<dbReference type="SUPFAM" id="SSF103025">
    <property type="entry name" value="Folate-binding domain"/>
    <property type="match status" value="1"/>
</dbReference>
<dbReference type="GO" id="GO:0016740">
    <property type="term" value="F:transferase activity"/>
    <property type="evidence" value="ECO:0007669"/>
    <property type="project" value="UniProtKB-KW"/>
</dbReference>
<dbReference type="InterPro" id="IPR006222">
    <property type="entry name" value="GCVT_N"/>
</dbReference>
<accession>A0ABS9YHH3</accession>
<name>A0ABS9YHH3_9ACTN</name>
<dbReference type="PANTHER" id="PTHR43757">
    <property type="entry name" value="AMINOMETHYLTRANSFERASE"/>
    <property type="match status" value="1"/>
</dbReference>
<evidence type="ECO:0000259" key="1">
    <source>
        <dbReference type="Pfam" id="PF01571"/>
    </source>
</evidence>
<dbReference type="InterPro" id="IPR029043">
    <property type="entry name" value="GcvT/YgfZ_C"/>
</dbReference>
<dbReference type="SUPFAM" id="SSF101790">
    <property type="entry name" value="Aminomethyltransferase beta-barrel domain"/>
    <property type="match status" value="1"/>
</dbReference>
<evidence type="ECO:0000313" key="2">
    <source>
        <dbReference type="EMBL" id="MCI3275326.1"/>
    </source>
</evidence>
<feature type="domain" description="GCVT N-terminal" evidence="1">
    <location>
        <begin position="46"/>
        <end position="267"/>
    </location>
</feature>
<protein>
    <submittedName>
        <fullName evidence="2">Aminomethyl transferase family protein</fullName>
    </submittedName>
</protein>
<dbReference type="Proteomes" id="UP001165269">
    <property type="component" value="Unassembled WGS sequence"/>
</dbReference>
<dbReference type="EMBL" id="JALDAY010000009">
    <property type="protein sequence ID" value="MCI3275326.1"/>
    <property type="molecule type" value="Genomic_DNA"/>
</dbReference>
<proteinExistence type="predicted"/>
<reference evidence="2" key="1">
    <citation type="submission" date="2022-03" db="EMBL/GenBank/DDBJ databases">
        <title>Streptomyces 7R015 and 7R016 isolated from Barleria lupulina in Thailand.</title>
        <authorList>
            <person name="Kanchanasin P."/>
            <person name="Phongsopitanun W."/>
            <person name="Tanasupawat S."/>
        </authorList>
    </citation>
    <scope>NUCLEOTIDE SEQUENCE</scope>
    <source>
        <strain evidence="2">7R015</strain>
    </source>
</reference>
<sequence>MGIAEAQRSTYEAVLRMQDAPFVAERPPYFSPAAAAQDKSNAPGAYGYFAQTLLPLEYTNWVEECGAHVTSCYVGDWSSLHKVVVRGREARAFLGWLGMRDLSRFELGQIKHHVQLDQNGWVASEGIVCRLDEEEFLYTAGSGDWLIWQLGQGSWDAEVQDVSPDRFIFGVQGPAALGTLEALTGESLRDIAFSRSRMSKIGGVPVRVLRTGISGELGYELHGPSEHANEIWSATVTAGERFGIRQLGLRSQPVQHIEAGIATNGLDYLPASILTPGAPRQFRRGIPGGSFVPEGGVTDYFRKPGELGWGFRKGLPDRDFQGRDALAADAAQGEPQRTLVGLRWNAEDVAGILAAPFGGGDLPDPMELPRGRGPVFDQVLAGGRRVGVSTGRTVSVNLRSTISLCVIDPAHAAPGTDVRVLWGRPGTAQREVRATVTALPFKPDRRRTDVSAPPSSQV</sequence>
<dbReference type="InterPro" id="IPR027266">
    <property type="entry name" value="TrmE/GcvT-like"/>
</dbReference>
<gene>
    <name evidence="2" type="ORF">MQP27_30010</name>
</gene>
<keyword evidence="2" id="KW-0808">Transferase</keyword>
<dbReference type="PANTHER" id="PTHR43757:SF2">
    <property type="entry name" value="AMINOMETHYLTRANSFERASE, MITOCHONDRIAL"/>
    <property type="match status" value="1"/>
</dbReference>
<dbReference type="RefSeq" id="WP_242769088.1">
    <property type="nucleotide sequence ID" value="NZ_JALDAY010000009.1"/>
</dbReference>
<keyword evidence="3" id="KW-1185">Reference proteome</keyword>
<dbReference type="InterPro" id="IPR028896">
    <property type="entry name" value="GcvT/YgfZ/DmdA"/>
</dbReference>
<dbReference type="Gene3D" id="3.30.1360.120">
    <property type="entry name" value="Probable tRNA modification gtpase trme, domain 1"/>
    <property type="match status" value="1"/>
</dbReference>